<dbReference type="PROSITE" id="PS51294">
    <property type="entry name" value="HTH_MYB"/>
    <property type="match status" value="2"/>
</dbReference>
<evidence type="ECO:0000313" key="8">
    <source>
        <dbReference type="EMBL" id="PQP98608.1"/>
    </source>
</evidence>
<dbReference type="AlphaFoldDB" id="A0A314Y169"/>
<sequence>MDKKRSSSPVVTWKPAAANANAQAPKKNLWTPEEDLILKKYVETHGEGNWATVSQRSGLMRSGKSCRLRWKNYLRPNIKRGHMSQEEQDLIIRMHKLLGNRWSLIAGRLPGRTDNEVKNYWNTHLNKMSCPAAPKRKSSHLNKMSCPAAPKRKSSHLNKIVTNKKKKNKISSSTTTCTDRADDDHDQIQKKDATDFDHDHHHRQEPNGSNLTSSASCYYYDINDMVESPIFTSHHDCLQYLPTNLNATFLFDHDEPFIAADAASSSAYLDSFLFFEAFGSSAAATAADMESVSPLAYADHHLGW</sequence>
<evidence type="ECO:0000256" key="5">
    <source>
        <dbReference type="SAM" id="MobiDB-lite"/>
    </source>
</evidence>
<dbReference type="OrthoDB" id="2143914at2759"/>
<dbReference type="STRING" id="2094558.A0A314Y169"/>
<keyword evidence="3" id="KW-0238">DNA-binding</keyword>
<dbReference type="PANTHER" id="PTHR47999">
    <property type="entry name" value="TRANSCRIPTION FACTOR MYB8-RELATED-RELATED"/>
    <property type="match status" value="1"/>
</dbReference>
<feature type="domain" description="Myb-like" evidence="6">
    <location>
        <begin position="22"/>
        <end position="74"/>
    </location>
</feature>
<dbReference type="SMART" id="SM00717">
    <property type="entry name" value="SANT"/>
    <property type="match status" value="2"/>
</dbReference>
<feature type="region of interest" description="Disordered" evidence="5">
    <location>
        <begin position="1"/>
        <end position="24"/>
    </location>
</feature>
<dbReference type="Proteomes" id="UP000250321">
    <property type="component" value="Unassembled WGS sequence"/>
</dbReference>
<evidence type="ECO:0000256" key="3">
    <source>
        <dbReference type="ARBA" id="ARBA00023125"/>
    </source>
</evidence>
<feature type="domain" description="HTH myb-type" evidence="7">
    <location>
        <begin position="26"/>
        <end position="74"/>
    </location>
</feature>
<name>A0A314Y169_PRUYE</name>
<keyword evidence="4" id="KW-0539">Nucleus</keyword>
<dbReference type="GO" id="GO:0005634">
    <property type="term" value="C:nucleus"/>
    <property type="evidence" value="ECO:0007669"/>
    <property type="project" value="UniProtKB-SubCell"/>
</dbReference>
<dbReference type="PANTHER" id="PTHR47999:SF21">
    <property type="entry name" value="TRANSCRIPTION FACTOR MYB82-LIKE"/>
    <property type="match status" value="1"/>
</dbReference>
<dbReference type="SUPFAM" id="SSF46689">
    <property type="entry name" value="Homeodomain-like"/>
    <property type="match status" value="1"/>
</dbReference>
<gene>
    <name evidence="8" type="ORF">Pyn_24293</name>
</gene>
<dbReference type="InterPro" id="IPR017930">
    <property type="entry name" value="Myb_dom"/>
</dbReference>
<comment type="caution">
    <text evidence="8">The sequence shown here is derived from an EMBL/GenBank/DDBJ whole genome shotgun (WGS) entry which is preliminary data.</text>
</comment>
<evidence type="ECO:0000256" key="4">
    <source>
        <dbReference type="ARBA" id="ARBA00023242"/>
    </source>
</evidence>
<proteinExistence type="predicted"/>
<reference evidence="8 9" key="1">
    <citation type="submission" date="2018-02" db="EMBL/GenBank/DDBJ databases">
        <title>Draft genome of wild Prunus yedoensis var. nudiflora.</title>
        <authorList>
            <person name="Baek S."/>
            <person name="Kim J.-H."/>
            <person name="Choi K."/>
            <person name="Kim G.-B."/>
            <person name="Cho A."/>
            <person name="Jang H."/>
            <person name="Shin C.-H."/>
            <person name="Yu H.-J."/>
            <person name="Mun J.-H."/>
        </authorList>
    </citation>
    <scope>NUCLEOTIDE SEQUENCE [LARGE SCALE GENOMIC DNA]</scope>
    <source>
        <strain evidence="9">cv. Jeju island</strain>
        <tissue evidence="8">Leaf</tissue>
    </source>
</reference>
<dbReference type="PROSITE" id="PS50090">
    <property type="entry name" value="MYB_LIKE"/>
    <property type="match status" value="2"/>
</dbReference>
<protein>
    <submittedName>
        <fullName evidence="8">Transcription factor MYB82</fullName>
    </submittedName>
</protein>
<dbReference type="Pfam" id="PF00249">
    <property type="entry name" value="Myb_DNA-binding"/>
    <property type="match status" value="2"/>
</dbReference>
<dbReference type="Gene3D" id="1.10.10.60">
    <property type="entry name" value="Homeodomain-like"/>
    <property type="match status" value="2"/>
</dbReference>
<dbReference type="EMBL" id="PJQY01001882">
    <property type="protein sequence ID" value="PQP98608.1"/>
    <property type="molecule type" value="Genomic_DNA"/>
</dbReference>
<evidence type="ECO:0000313" key="9">
    <source>
        <dbReference type="Proteomes" id="UP000250321"/>
    </source>
</evidence>
<dbReference type="InterPro" id="IPR009057">
    <property type="entry name" value="Homeodomain-like_sf"/>
</dbReference>
<keyword evidence="9" id="KW-1185">Reference proteome</keyword>
<dbReference type="InterPro" id="IPR001005">
    <property type="entry name" value="SANT/Myb"/>
</dbReference>
<dbReference type="CDD" id="cd00167">
    <property type="entry name" value="SANT"/>
    <property type="match status" value="2"/>
</dbReference>
<dbReference type="FunFam" id="1.10.10.60:FF:000001">
    <property type="entry name" value="MYB-related transcription factor"/>
    <property type="match status" value="1"/>
</dbReference>
<evidence type="ECO:0000259" key="7">
    <source>
        <dbReference type="PROSITE" id="PS51294"/>
    </source>
</evidence>
<feature type="domain" description="Myb-like" evidence="6">
    <location>
        <begin position="75"/>
        <end position="125"/>
    </location>
</feature>
<keyword evidence="2" id="KW-0677">Repeat</keyword>
<accession>A0A314Y169</accession>
<feature type="compositionally biased region" description="Basic residues" evidence="5">
    <location>
        <begin position="150"/>
        <end position="169"/>
    </location>
</feature>
<evidence type="ECO:0000256" key="2">
    <source>
        <dbReference type="ARBA" id="ARBA00022737"/>
    </source>
</evidence>
<dbReference type="GO" id="GO:0003677">
    <property type="term" value="F:DNA binding"/>
    <property type="evidence" value="ECO:0007669"/>
    <property type="project" value="UniProtKB-KW"/>
</dbReference>
<organism evidence="8 9">
    <name type="scientific">Prunus yedoensis var. nudiflora</name>
    <dbReference type="NCBI Taxonomy" id="2094558"/>
    <lineage>
        <taxon>Eukaryota</taxon>
        <taxon>Viridiplantae</taxon>
        <taxon>Streptophyta</taxon>
        <taxon>Embryophyta</taxon>
        <taxon>Tracheophyta</taxon>
        <taxon>Spermatophyta</taxon>
        <taxon>Magnoliopsida</taxon>
        <taxon>eudicotyledons</taxon>
        <taxon>Gunneridae</taxon>
        <taxon>Pentapetalae</taxon>
        <taxon>rosids</taxon>
        <taxon>fabids</taxon>
        <taxon>Rosales</taxon>
        <taxon>Rosaceae</taxon>
        <taxon>Amygdaloideae</taxon>
        <taxon>Amygdaleae</taxon>
        <taxon>Prunus</taxon>
    </lineage>
</organism>
<feature type="domain" description="HTH myb-type" evidence="7">
    <location>
        <begin position="75"/>
        <end position="129"/>
    </location>
</feature>
<feature type="region of interest" description="Disordered" evidence="5">
    <location>
        <begin position="132"/>
        <end position="185"/>
    </location>
</feature>
<evidence type="ECO:0000259" key="6">
    <source>
        <dbReference type="PROSITE" id="PS50090"/>
    </source>
</evidence>
<evidence type="ECO:0000256" key="1">
    <source>
        <dbReference type="ARBA" id="ARBA00004123"/>
    </source>
</evidence>
<feature type="compositionally biased region" description="Low complexity" evidence="5">
    <location>
        <begin position="14"/>
        <end position="24"/>
    </location>
</feature>
<dbReference type="InterPro" id="IPR015495">
    <property type="entry name" value="Myb_TF_plants"/>
</dbReference>
<comment type="subcellular location">
    <subcellularLocation>
        <location evidence="1">Nucleus</location>
    </subcellularLocation>
</comment>